<dbReference type="Proteomes" id="UP000230423">
    <property type="component" value="Unassembled WGS sequence"/>
</dbReference>
<gene>
    <name evidence="1" type="ORF">TELCIR_22192</name>
</gene>
<dbReference type="AlphaFoldDB" id="A0A2G9TEL1"/>
<organism evidence="1 2">
    <name type="scientific">Teladorsagia circumcincta</name>
    <name type="common">Brown stomach worm</name>
    <name type="synonym">Ostertagia circumcincta</name>
    <dbReference type="NCBI Taxonomy" id="45464"/>
    <lineage>
        <taxon>Eukaryota</taxon>
        <taxon>Metazoa</taxon>
        <taxon>Ecdysozoa</taxon>
        <taxon>Nematoda</taxon>
        <taxon>Chromadorea</taxon>
        <taxon>Rhabditida</taxon>
        <taxon>Rhabditina</taxon>
        <taxon>Rhabditomorpha</taxon>
        <taxon>Strongyloidea</taxon>
        <taxon>Trichostrongylidae</taxon>
        <taxon>Teladorsagia</taxon>
    </lineage>
</organism>
<keyword evidence="2" id="KW-1185">Reference proteome</keyword>
<reference evidence="1 2" key="1">
    <citation type="submission" date="2015-09" db="EMBL/GenBank/DDBJ databases">
        <title>Draft genome of the parasitic nematode Teladorsagia circumcincta isolate WARC Sus (inbred).</title>
        <authorList>
            <person name="Mitreva M."/>
        </authorList>
    </citation>
    <scope>NUCLEOTIDE SEQUENCE [LARGE SCALE GENOMIC DNA]</scope>
    <source>
        <strain evidence="1 2">S</strain>
    </source>
</reference>
<dbReference type="SUPFAM" id="SSF55797">
    <property type="entry name" value="PR-1-like"/>
    <property type="match status" value="1"/>
</dbReference>
<sequence>MQIVQALTLLVPDVQYGNGTANATTIAPTTLPPPTPVPPVNTTAAPNASQVVNCDSAQLPVTIRQRFLDQHNLRRGSLARGQSEANGNGGLAPPAANMYRMEIFLYFLKANELHWIAQGSNGCGVRIRDKGLPKAILLHTIL</sequence>
<proteinExistence type="predicted"/>
<protein>
    <recommendedName>
        <fullName evidence="3">SCP domain-containing protein</fullName>
    </recommendedName>
</protein>
<dbReference type="Gene3D" id="3.40.33.10">
    <property type="entry name" value="CAP"/>
    <property type="match status" value="1"/>
</dbReference>
<dbReference type="InterPro" id="IPR035940">
    <property type="entry name" value="CAP_sf"/>
</dbReference>
<name>A0A2G9TEL1_TELCI</name>
<accession>A0A2G9TEL1</accession>
<evidence type="ECO:0008006" key="3">
    <source>
        <dbReference type="Google" id="ProtNLM"/>
    </source>
</evidence>
<dbReference type="EMBL" id="KZ377189">
    <property type="protein sequence ID" value="PIO56409.1"/>
    <property type="molecule type" value="Genomic_DNA"/>
</dbReference>
<evidence type="ECO:0000313" key="1">
    <source>
        <dbReference type="EMBL" id="PIO56409.1"/>
    </source>
</evidence>
<evidence type="ECO:0000313" key="2">
    <source>
        <dbReference type="Proteomes" id="UP000230423"/>
    </source>
</evidence>